<evidence type="ECO:0000256" key="1">
    <source>
        <dbReference type="SAM" id="Phobius"/>
    </source>
</evidence>
<dbReference type="AlphaFoldDB" id="A0A9D1SZT7"/>
<comment type="caution">
    <text evidence="2">The sequence shown here is derived from an EMBL/GenBank/DDBJ whole genome shotgun (WGS) entry which is preliminary data.</text>
</comment>
<keyword evidence="1" id="KW-0472">Membrane</keyword>
<reference evidence="2" key="1">
    <citation type="submission" date="2020-10" db="EMBL/GenBank/DDBJ databases">
        <authorList>
            <person name="Gilroy R."/>
        </authorList>
    </citation>
    <scope>NUCLEOTIDE SEQUENCE</scope>
    <source>
        <strain evidence="2">4920</strain>
    </source>
</reference>
<reference evidence="2" key="2">
    <citation type="journal article" date="2021" name="PeerJ">
        <title>Extensive microbial diversity within the chicken gut microbiome revealed by metagenomics and culture.</title>
        <authorList>
            <person name="Gilroy R."/>
            <person name="Ravi A."/>
            <person name="Getino M."/>
            <person name="Pursley I."/>
            <person name="Horton D.L."/>
            <person name="Alikhan N.F."/>
            <person name="Baker D."/>
            <person name="Gharbi K."/>
            <person name="Hall N."/>
            <person name="Watson M."/>
            <person name="Adriaenssens E.M."/>
            <person name="Foster-Nyarko E."/>
            <person name="Jarju S."/>
            <person name="Secka A."/>
            <person name="Antonio M."/>
            <person name="Oren A."/>
            <person name="Chaudhuri R.R."/>
            <person name="La Ragione R."/>
            <person name="Hildebrand F."/>
            <person name="Pallen M.J."/>
        </authorList>
    </citation>
    <scope>NUCLEOTIDE SEQUENCE</scope>
    <source>
        <strain evidence="2">4920</strain>
    </source>
</reference>
<keyword evidence="1" id="KW-1133">Transmembrane helix</keyword>
<name>A0A9D1SZT7_9FIRM</name>
<gene>
    <name evidence="2" type="ORF">IAC74_03750</name>
</gene>
<feature type="transmembrane region" description="Helical" evidence="1">
    <location>
        <begin position="160"/>
        <end position="180"/>
    </location>
</feature>
<keyword evidence="1" id="KW-0812">Transmembrane</keyword>
<protein>
    <submittedName>
        <fullName evidence="2">Uncharacterized protein</fullName>
    </submittedName>
</protein>
<dbReference type="Proteomes" id="UP000886743">
    <property type="component" value="Unassembled WGS sequence"/>
</dbReference>
<dbReference type="Pfam" id="PF09997">
    <property type="entry name" value="DUF2238"/>
    <property type="match status" value="1"/>
</dbReference>
<dbReference type="EMBL" id="DVOF01000111">
    <property type="protein sequence ID" value="HIV02664.1"/>
    <property type="molecule type" value="Genomic_DNA"/>
</dbReference>
<sequence>MRVLETDLVYLALAAATFIYKLCTVGFVGSLTSLLVIALLLFLRYAFKLIRFPLTNTLWILVTTFLMFSFFLGNVWGLYRLIPAWDFVLHLFSGFLLAIFGYCFLYMLSGYDKTNVTNYGFSAMFVFLFCLACAGAWEIYEFTGDMLFGLHSQTDSLIDTMTDIIAGTLGSIPMVAILLLGRRRKKAWLKLPQRLIRDIDNYRKLQGGK</sequence>
<feature type="transmembrane region" description="Helical" evidence="1">
    <location>
        <begin position="87"/>
        <end position="107"/>
    </location>
</feature>
<proteinExistence type="predicted"/>
<feature type="transmembrane region" description="Helical" evidence="1">
    <location>
        <begin position="18"/>
        <end position="46"/>
    </location>
</feature>
<feature type="transmembrane region" description="Helical" evidence="1">
    <location>
        <begin position="119"/>
        <end position="140"/>
    </location>
</feature>
<feature type="transmembrane region" description="Helical" evidence="1">
    <location>
        <begin position="58"/>
        <end position="81"/>
    </location>
</feature>
<organism evidence="2 3">
    <name type="scientific">Candidatus Aphodoplasma excrementigallinarum</name>
    <dbReference type="NCBI Taxonomy" id="2840673"/>
    <lineage>
        <taxon>Bacteria</taxon>
        <taxon>Bacillati</taxon>
        <taxon>Bacillota</taxon>
        <taxon>Clostridia</taxon>
        <taxon>Eubacteriales</taxon>
        <taxon>Candidatus Aphodoplasma</taxon>
    </lineage>
</organism>
<dbReference type="InterPro" id="IPR014509">
    <property type="entry name" value="YjdF-like"/>
</dbReference>
<evidence type="ECO:0000313" key="3">
    <source>
        <dbReference type="Proteomes" id="UP000886743"/>
    </source>
</evidence>
<evidence type="ECO:0000313" key="2">
    <source>
        <dbReference type="EMBL" id="HIV02664.1"/>
    </source>
</evidence>
<accession>A0A9D1SZT7</accession>